<dbReference type="Proteomes" id="UP000503144">
    <property type="component" value="Chromosome"/>
</dbReference>
<dbReference type="Proteomes" id="UP000502421">
    <property type="component" value="Chromosome"/>
</dbReference>
<dbReference type="EMBL" id="CP051204">
    <property type="protein sequence ID" value="QJB41523.1"/>
    <property type="molecule type" value="Genomic_DNA"/>
</dbReference>
<dbReference type="AlphaFoldDB" id="A0AAE6ZN42"/>
<evidence type="ECO:0008006" key="5">
    <source>
        <dbReference type="Google" id="ProtNLM"/>
    </source>
</evidence>
<organism evidence="1 3">
    <name type="scientific">Chitinophaga oryzae</name>
    <dbReference type="NCBI Taxonomy" id="2725414"/>
    <lineage>
        <taxon>Bacteria</taxon>
        <taxon>Pseudomonadati</taxon>
        <taxon>Bacteroidota</taxon>
        <taxon>Chitinophagia</taxon>
        <taxon>Chitinophagales</taxon>
        <taxon>Chitinophagaceae</taxon>
        <taxon>Chitinophaga</taxon>
    </lineage>
</organism>
<dbReference type="RefSeq" id="WP_168809653.1">
    <property type="nucleotide sequence ID" value="NZ_CP051204.2"/>
</dbReference>
<sequence length="171" mass="19347">MRTLYQILLACAVLAGMIACENETKVCDQALRADFRVRFQRDSARRINDTTILHNVRDTIMPKVSVYAINNGVNMDSLYKKEPLKEIFLPFSPVADSCIFALRVDSTLTPDTLRFKYSRTKKFISPGCGFGTTFTLDTVFTTRHTIDSVVINSKAVTSSNDTHLTLFFFNQ</sequence>
<gene>
    <name evidence="2" type="ORF">HF324_28230</name>
    <name evidence="1" type="ORF">HF329_28365</name>
</gene>
<dbReference type="Pfam" id="PF20050">
    <property type="entry name" value="DUF6452"/>
    <property type="match status" value="1"/>
</dbReference>
<proteinExistence type="predicted"/>
<reference evidence="1" key="2">
    <citation type="submission" date="2020-09" db="EMBL/GenBank/DDBJ databases">
        <authorList>
            <person name="Kittiwongwattana C."/>
        </authorList>
    </citation>
    <scope>NUCLEOTIDE SEQUENCE</scope>
    <source>
        <strain evidence="4">1303</strain>
        <strain evidence="1">1310</strain>
    </source>
</reference>
<evidence type="ECO:0000313" key="2">
    <source>
        <dbReference type="EMBL" id="QJB41523.1"/>
    </source>
</evidence>
<name>A0AAE6ZN42_9BACT</name>
<dbReference type="KEGG" id="coy:HF329_28365"/>
<accession>A0AAE6ZN42</accession>
<protein>
    <recommendedName>
        <fullName evidence="5">Lipoprotein</fullName>
    </recommendedName>
</protein>
<evidence type="ECO:0000313" key="4">
    <source>
        <dbReference type="Proteomes" id="UP000503144"/>
    </source>
</evidence>
<evidence type="ECO:0000313" key="3">
    <source>
        <dbReference type="Proteomes" id="UP000502421"/>
    </source>
</evidence>
<reference evidence="3" key="1">
    <citation type="submission" date="2020-04" db="EMBL/GenBank/DDBJ databases">
        <authorList>
            <person name="Kittiwongwattana C."/>
        </authorList>
    </citation>
    <scope>NUCLEOTIDE SEQUENCE [LARGE SCALE GENOMIC DNA]</scope>
    <source>
        <strain evidence="2 4">1303</strain>
        <strain evidence="3">1310</strain>
    </source>
</reference>
<evidence type="ECO:0000313" key="1">
    <source>
        <dbReference type="EMBL" id="QJB35008.1"/>
    </source>
</evidence>
<keyword evidence="4" id="KW-1185">Reference proteome</keyword>
<dbReference type="InterPro" id="IPR045607">
    <property type="entry name" value="DUF6452"/>
</dbReference>
<dbReference type="EMBL" id="CP051205">
    <property type="protein sequence ID" value="QJB35008.1"/>
    <property type="molecule type" value="Genomic_DNA"/>
</dbReference>
<dbReference type="PROSITE" id="PS51257">
    <property type="entry name" value="PROKAR_LIPOPROTEIN"/>
    <property type="match status" value="1"/>
</dbReference>